<accession>K0THE7</accession>
<sequence>MAASKPPFSAGDKEKTDVSGGGSSNHVLDVILVARGVDNRVVVLLGEELLGVALDGHTTLTLLLARIKVVSEAERRLSLLGCRLVELVHLTLGDTALLEDKVATCGGLSGIDVPAHNNSAQQTESKVGEFQER</sequence>
<proteinExistence type="predicted"/>
<dbReference type="EMBL" id="AGNL01004860">
    <property type="protein sequence ID" value="EJK73081.1"/>
    <property type="molecule type" value="Genomic_DNA"/>
</dbReference>
<protein>
    <submittedName>
        <fullName evidence="2">Uncharacterized protein</fullName>
    </submittedName>
</protein>
<name>K0THE7_THAOC</name>
<gene>
    <name evidence="2" type="ORF">THAOC_05315</name>
</gene>
<keyword evidence="3" id="KW-1185">Reference proteome</keyword>
<feature type="compositionally biased region" description="Polar residues" evidence="1">
    <location>
        <begin position="116"/>
        <end position="125"/>
    </location>
</feature>
<dbReference type="eggNOG" id="ENOG502S2HH">
    <property type="taxonomic scope" value="Eukaryota"/>
</dbReference>
<evidence type="ECO:0000313" key="2">
    <source>
        <dbReference type="EMBL" id="EJK73081.1"/>
    </source>
</evidence>
<organism evidence="2 3">
    <name type="scientific">Thalassiosira oceanica</name>
    <name type="common">Marine diatom</name>
    <dbReference type="NCBI Taxonomy" id="159749"/>
    <lineage>
        <taxon>Eukaryota</taxon>
        <taxon>Sar</taxon>
        <taxon>Stramenopiles</taxon>
        <taxon>Ochrophyta</taxon>
        <taxon>Bacillariophyta</taxon>
        <taxon>Coscinodiscophyceae</taxon>
        <taxon>Thalassiosirophycidae</taxon>
        <taxon>Thalassiosirales</taxon>
        <taxon>Thalassiosiraceae</taxon>
        <taxon>Thalassiosira</taxon>
    </lineage>
</organism>
<feature type="region of interest" description="Disordered" evidence="1">
    <location>
        <begin position="1"/>
        <end position="21"/>
    </location>
</feature>
<feature type="region of interest" description="Disordered" evidence="1">
    <location>
        <begin position="114"/>
        <end position="133"/>
    </location>
</feature>
<evidence type="ECO:0000256" key="1">
    <source>
        <dbReference type="SAM" id="MobiDB-lite"/>
    </source>
</evidence>
<evidence type="ECO:0000313" key="3">
    <source>
        <dbReference type="Proteomes" id="UP000266841"/>
    </source>
</evidence>
<reference evidence="2 3" key="1">
    <citation type="journal article" date="2012" name="Genome Biol.">
        <title>Genome and low-iron response of an oceanic diatom adapted to chronic iron limitation.</title>
        <authorList>
            <person name="Lommer M."/>
            <person name="Specht M."/>
            <person name="Roy A.S."/>
            <person name="Kraemer L."/>
            <person name="Andreson R."/>
            <person name="Gutowska M.A."/>
            <person name="Wolf J."/>
            <person name="Bergner S.V."/>
            <person name="Schilhabel M.B."/>
            <person name="Klostermeier U.C."/>
            <person name="Beiko R.G."/>
            <person name="Rosenstiel P."/>
            <person name="Hippler M."/>
            <person name="Laroche J."/>
        </authorList>
    </citation>
    <scope>NUCLEOTIDE SEQUENCE [LARGE SCALE GENOMIC DNA]</scope>
    <source>
        <strain evidence="2 3">CCMP1005</strain>
    </source>
</reference>
<dbReference type="AlphaFoldDB" id="K0THE7"/>
<comment type="caution">
    <text evidence="2">The sequence shown here is derived from an EMBL/GenBank/DDBJ whole genome shotgun (WGS) entry which is preliminary data.</text>
</comment>
<dbReference type="Proteomes" id="UP000266841">
    <property type="component" value="Unassembled WGS sequence"/>
</dbReference>